<evidence type="ECO:0000313" key="1">
    <source>
        <dbReference type="EMBL" id="CAJ0937121.1"/>
    </source>
</evidence>
<feature type="non-terminal residue" evidence="1">
    <location>
        <position position="181"/>
    </location>
</feature>
<proteinExistence type="predicted"/>
<keyword evidence="2" id="KW-1185">Reference proteome</keyword>
<sequence>MGKTFTETQEHVSSWYLVTCDEDARSRCRSPQPFFNKTSPRNGKFDPLPPGGCGVHLRTLGIGGSPGCTLIFIRTLVPSRRGKDHYLIKIPFSRCGSRVLNEDDKLLYPTTIMGGPRTGGSIGIEIPVLAVCRVGLGLEDSALGIVADKAAHEQDGPSGILPELPDASPTHVGCKMVTGVF</sequence>
<comment type="caution">
    <text evidence="1">The sequence shown here is derived from an EMBL/GenBank/DDBJ whole genome shotgun (WGS) entry which is preliminary data.</text>
</comment>
<reference evidence="1" key="1">
    <citation type="submission" date="2023-07" db="EMBL/GenBank/DDBJ databases">
        <authorList>
            <person name="Stuckert A."/>
        </authorList>
    </citation>
    <scope>NUCLEOTIDE SEQUENCE</scope>
</reference>
<gene>
    <name evidence="1" type="ORF">RIMI_LOCUS7076548</name>
</gene>
<evidence type="ECO:0000313" key="2">
    <source>
        <dbReference type="Proteomes" id="UP001176940"/>
    </source>
</evidence>
<organism evidence="1 2">
    <name type="scientific">Ranitomeya imitator</name>
    <name type="common">mimic poison frog</name>
    <dbReference type="NCBI Taxonomy" id="111125"/>
    <lineage>
        <taxon>Eukaryota</taxon>
        <taxon>Metazoa</taxon>
        <taxon>Chordata</taxon>
        <taxon>Craniata</taxon>
        <taxon>Vertebrata</taxon>
        <taxon>Euteleostomi</taxon>
        <taxon>Amphibia</taxon>
        <taxon>Batrachia</taxon>
        <taxon>Anura</taxon>
        <taxon>Neobatrachia</taxon>
        <taxon>Hyloidea</taxon>
        <taxon>Dendrobatidae</taxon>
        <taxon>Dendrobatinae</taxon>
        <taxon>Ranitomeya</taxon>
    </lineage>
</organism>
<dbReference type="EMBL" id="CAUEEQ010013185">
    <property type="protein sequence ID" value="CAJ0937121.1"/>
    <property type="molecule type" value="Genomic_DNA"/>
</dbReference>
<dbReference type="Proteomes" id="UP001176940">
    <property type="component" value="Unassembled WGS sequence"/>
</dbReference>
<name>A0ABN9LAB0_9NEOB</name>
<protein>
    <submittedName>
        <fullName evidence="1">Uncharacterized protein</fullName>
    </submittedName>
</protein>
<accession>A0ABN9LAB0</accession>